<dbReference type="GO" id="GO:0008017">
    <property type="term" value="F:microtubule binding"/>
    <property type="evidence" value="ECO:0007669"/>
    <property type="project" value="InterPro"/>
</dbReference>
<dbReference type="GO" id="GO:0005875">
    <property type="term" value="C:microtubule associated complex"/>
    <property type="evidence" value="ECO:0007669"/>
    <property type="project" value="TreeGrafter"/>
</dbReference>
<feature type="compositionally biased region" description="Low complexity" evidence="7">
    <location>
        <begin position="453"/>
        <end position="471"/>
    </location>
</feature>
<dbReference type="PRINTS" id="PR00380">
    <property type="entry name" value="KINESINHEAVY"/>
</dbReference>
<dbReference type="SMART" id="SM00129">
    <property type="entry name" value="KISc"/>
    <property type="match status" value="1"/>
</dbReference>
<feature type="compositionally biased region" description="Low complexity" evidence="7">
    <location>
        <begin position="484"/>
        <end position="502"/>
    </location>
</feature>
<keyword evidence="10" id="KW-1185">Reference proteome</keyword>
<protein>
    <submittedName>
        <fullName evidence="9">Kinesin motor domain-containing protein, putative</fullName>
    </submittedName>
</protein>
<feature type="region of interest" description="Disordered" evidence="7">
    <location>
        <begin position="443"/>
        <end position="558"/>
    </location>
</feature>
<dbReference type="VEuPathDB" id="ToxoDB:ETH_00013850"/>
<dbReference type="GO" id="GO:0007052">
    <property type="term" value="P:mitotic spindle organization"/>
    <property type="evidence" value="ECO:0007669"/>
    <property type="project" value="TreeGrafter"/>
</dbReference>
<dbReference type="EMBL" id="HG675740">
    <property type="protein sequence ID" value="CDJ42838.1"/>
    <property type="molecule type" value="Genomic_DNA"/>
</dbReference>
<keyword evidence="3 6" id="KW-0547">Nucleotide-binding</keyword>
<evidence type="ECO:0000256" key="3">
    <source>
        <dbReference type="ARBA" id="ARBA00022741"/>
    </source>
</evidence>
<proteinExistence type="inferred from homology"/>
<dbReference type="AlphaFoldDB" id="U6L0W6"/>
<dbReference type="GO" id="GO:0005737">
    <property type="term" value="C:cytoplasm"/>
    <property type="evidence" value="ECO:0007669"/>
    <property type="project" value="UniProtKB-SubCell"/>
</dbReference>
<dbReference type="OrthoDB" id="348411at2759"/>
<evidence type="ECO:0000256" key="4">
    <source>
        <dbReference type="ARBA" id="ARBA00022840"/>
    </source>
</evidence>
<dbReference type="GO" id="GO:0005524">
    <property type="term" value="F:ATP binding"/>
    <property type="evidence" value="ECO:0007669"/>
    <property type="project" value="UniProtKB-UniRule"/>
</dbReference>
<dbReference type="GO" id="GO:0003777">
    <property type="term" value="F:microtubule motor activity"/>
    <property type="evidence" value="ECO:0007669"/>
    <property type="project" value="InterPro"/>
</dbReference>
<dbReference type="GeneID" id="25251932"/>
<dbReference type="InterPro" id="IPR027417">
    <property type="entry name" value="P-loop_NTPase"/>
</dbReference>
<dbReference type="Pfam" id="PF00225">
    <property type="entry name" value="Kinesin"/>
    <property type="match status" value="1"/>
</dbReference>
<evidence type="ECO:0000256" key="6">
    <source>
        <dbReference type="PROSITE-ProRule" id="PRU00283"/>
    </source>
</evidence>
<dbReference type="RefSeq" id="XP_013233588.1">
    <property type="nucleotide sequence ID" value="XM_013378134.1"/>
</dbReference>
<dbReference type="PROSITE" id="PS50067">
    <property type="entry name" value="KINESIN_MOTOR_2"/>
    <property type="match status" value="1"/>
</dbReference>
<evidence type="ECO:0000256" key="2">
    <source>
        <dbReference type="ARBA" id="ARBA00022490"/>
    </source>
</evidence>
<sequence>MCASPHVRTVIRTRPVTFLPVDLFCVDDEKDTIEIRSPSREEALAFRFDKVLHDVNQETVYKECVPSILQGAVDGLNGSVMAYGQTGAGKTYTMFGSSHSYASRGIIPRFISDLFALLEKQTELEASVFVSFCEIDSELLFDLLADGGLDGQTGTELQIQEDAKGGLTVRGLTMRQCSNLEDALNSYFWGANLRSVSSHGINPCSSRSHCIFTVYVHCKNNAGGGEGVKSSKIHFVDLAGCERPKKTQGDGPLLKGTAFINKSLSFLEMVVVALGEKGRDHIPYRSSRLTHLLKDTLGGNSNTCLIANIWPEKEHLEETVSTLRFSQRMMRVYSCVANKAVVNLTIDPLALSKRLEKDVARLRQELQITNSLMGRHSLSYDASSPEELEEMRKTATQFLNGEQEAIQFTSVRQVEELLQMMRSVFQEMTATIRREAAEAVSAAVSSPDSDVTGAQGANEAAGASKAKGSPATPKTGKDQNKANQQGSSQGSPQQGPKPVQKVGYEDPSVGGISLGTDPDQSEIAVADRQNGSRRAASPQPNGESVRASGTAVPGSSRCWDRREAYSQFRETEGKELSKTIRNLSQQQAQQKQQLKAISKV</sequence>
<dbReference type="OMA" id="NELMRTM"/>
<dbReference type="GO" id="GO:0007018">
    <property type="term" value="P:microtubule-based movement"/>
    <property type="evidence" value="ECO:0007669"/>
    <property type="project" value="InterPro"/>
</dbReference>
<dbReference type="VEuPathDB" id="ToxoDB:ETH2_1114500"/>
<reference evidence="9" key="1">
    <citation type="submission" date="2013-10" db="EMBL/GenBank/DDBJ databases">
        <title>Genomic analysis of the causative agents of coccidiosis in chickens.</title>
        <authorList>
            <person name="Reid A.J."/>
            <person name="Blake D."/>
            <person name="Billington K."/>
            <person name="Browne H."/>
            <person name="Dunn M."/>
            <person name="Hung S."/>
            <person name="Kawahara F."/>
            <person name="Miranda-Saavedra D."/>
            <person name="Mourier T."/>
            <person name="Nagra H."/>
            <person name="Otto T.D."/>
            <person name="Rawlings N."/>
            <person name="Sanchez A."/>
            <person name="Sanders M."/>
            <person name="Subramaniam C."/>
            <person name="Tay Y."/>
            <person name="Dear P."/>
            <person name="Doerig C."/>
            <person name="Gruber A."/>
            <person name="Parkinson J."/>
            <person name="Shirley M."/>
            <person name="Wan K.L."/>
            <person name="Berriman M."/>
            <person name="Tomley F."/>
            <person name="Pain A."/>
        </authorList>
    </citation>
    <scope>NUCLEOTIDE SEQUENCE [LARGE SCALE GENOMIC DNA]</scope>
    <source>
        <strain evidence="9">Houghton</strain>
    </source>
</reference>
<dbReference type="InterPro" id="IPR036961">
    <property type="entry name" value="Kinesin_motor_dom_sf"/>
</dbReference>
<dbReference type="Gene3D" id="3.40.850.10">
    <property type="entry name" value="Kinesin motor domain"/>
    <property type="match status" value="1"/>
</dbReference>
<keyword evidence="6" id="KW-0505">Motor protein</keyword>
<evidence type="ECO:0000256" key="5">
    <source>
        <dbReference type="ARBA" id="ARBA00023054"/>
    </source>
</evidence>
<evidence type="ECO:0000313" key="10">
    <source>
        <dbReference type="Proteomes" id="UP000030747"/>
    </source>
</evidence>
<evidence type="ECO:0000259" key="8">
    <source>
        <dbReference type="PROSITE" id="PS50067"/>
    </source>
</evidence>
<dbReference type="PANTHER" id="PTHR47969:SF15">
    <property type="entry name" value="CHROMOSOME-ASSOCIATED KINESIN KIF4A-RELATED"/>
    <property type="match status" value="1"/>
</dbReference>
<organism evidence="9 10">
    <name type="scientific">Eimeria tenella</name>
    <name type="common">Coccidian parasite</name>
    <dbReference type="NCBI Taxonomy" id="5802"/>
    <lineage>
        <taxon>Eukaryota</taxon>
        <taxon>Sar</taxon>
        <taxon>Alveolata</taxon>
        <taxon>Apicomplexa</taxon>
        <taxon>Conoidasida</taxon>
        <taxon>Coccidia</taxon>
        <taxon>Eucoccidiorida</taxon>
        <taxon>Eimeriorina</taxon>
        <taxon>Eimeriidae</taxon>
        <taxon>Eimeria</taxon>
    </lineage>
</organism>
<name>U6L0W6_EIMTE</name>
<dbReference type="GO" id="GO:0051231">
    <property type="term" value="P:spindle elongation"/>
    <property type="evidence" value="ECO:0007669"/>
    <property type="project" value="TreeGrafter"/>
</dbReference>
<dbReference type="CDD" id="cd00106">
    <property type="entry name" value="KISc"/>
    <property type="match status" value="1"/>
</dbReference>
<dbReference type="InterPro" id="IPR027640">
    <property type="entry name" value="Kinesin-like_fam"/>
</dbReference>
<gene>
    <name evidence="9" type="ORF">ETH_00013850</name>
</gene>
<evidence type="ECO:0000256" key="1">
    <source>
        <dbReference type="ARBA" id="ARBA00004496"/>
    </source>
</evidence>
<keyword evidence="4 6" id="KW-0067">ATP-binding</keyword>
<keyword evidence="5" id="KW-0175">Coiled coil</keyword>
<evidence type="ECO:0000313" key="9">
    <source>
        <dbReference type="EMBL" id="CDJ42838.1"/>
    </source>
</evidence>
<accession>U6L0W6</accession>
<dbReference type="PANTHER" id="PTHR47969">
    <property type="entry name" value="CHROMOSOME-ASSOCIATED KINESIN KIF4A-RELATED"/>
    <property type="match status" value="1"/>
</dbReference>
<comment type="subcellular location">
    <subcellularLocation>
        <location evidence="1">Cytoplasm</location>
    </subcellularLocation>
</comment>
<keyword evidence="2" id="KW-0963">Cytoplasm</keyword>
<dbReference type="Proteomes" id="UP000030747">
    <property type="component" value="Unassembled WGS sequence"/>
</dbReference>
<evidence type="ECO:0000256" key="7">
    <source>
        <dbReference type="SAM" id="MobiDB-lite"/>
    </source>
</evidence>
<comment type="similarity">
    <text evidence="6">Belongs to the TRAFAC class myosin-kinesin ATPase superfamily. Kinesin family.</text>
</comment>
<feature type="binding site" evidence="6">
    <location>
        <begin position="84"/>
        <end position="91"/>
    </location>
    <ligand>
        <name>ATP</name>
        <dbReference type="ChEBI" id="CHEBI:30616"/>
    </ligand>
</feature>
<dbReference type="SUPFAM" id="SSF52540">
    <property type="entry name" value="P-loop containing nucleoside triphosphate hydrolases"/>
    <property type="match status" value="1"/>
</dbReference>
<feature type="domain" description="Kinesin motor" evidence="8">
    <location>
        <begin position="6"/>
        <end position="332"/>
    </location>
</feature>
<dbReference type="InterPro" id="IPR001752">
    <property type="entry name" value="Kinesin_motor_dom"/>
</dbReference>
<reference evidence="9" key="2">
    <citation type="submission" date="2013-10" db="EMBL/GenBank/DDBJ databases">
        <authorList>
            <person name="Aslett M."/>
        </authorList>
    </citation>
    <scope>NUCLEOTIDE SEQUENCE [LARGE SCALE GENOMIC DNA]</scope>
    <source>
        <strain evidence="9">Houghton</strain>
    </source>
</reference>